<dbReference type="Proteomes" id="UP001399917">
    <property type="component" value="Unassembled WGS sequence"/>
</dbReference>
<keyword evidence="3" id="KW-1185">Reference proteome</keyword>
<dbReference type="Pfam" id="PF06568">
    <property type="entry name" value="YjiS-like"/>
    <property type="match status" value="1"/>
</dbReference>
<reference evidence="3" key="1">
    <citation type="journal article" date="2019" name="Int. J. Syst. Evol. Microbiol.">
        <title>The Global Catalogue of Microorganisms (GCM) 10K type strain sequencing project: providing services to taxonomists for standard genome sequencing and annotation.</title>
        <authorList>
            <consortium name="The Broad Institute Genomics Platform"/>
            <consortium name="The Broad Institute Genome Sequencing Center for Infectious Disease"/>
            <person name="Wu L."/>
            <person name="Ma J."/>
        </authorList>
    </citation>
    <scope>NUCLEOTIDE SEQUENCE [LARGE SCALE GENOMIC DNA]</scope>
    <source>
        <strain evidence="3">JCM 17190</strain>
    </source>
</reference>
<evidence type="ECO:0000259" key="1">
    <source>
        <dbReference type="Pfam" id="PF06568"/>
    </source>
</evidence>
<proteinExistence type="predicted"/>
<protein>
    <recommendedName>
        <fullName evidence="1">YjiS-like domain-containing protein</fullName>
    </recommendedName>
</protein>
<accession>A0ABP7KGL5</accession>
<organism evidence="2 3">
    <name type="scientific">Celeribacter arenosi</name>
    <dbReference type="NCBI Taxonomy" id="792649"/>
    <lineage>
        <taxon>Bacteria</taxon>
        <taxon>Pseudomonadati</taxon>
        <taxon>Pseudomonadota</taxon>
        <taxon>Alphaproteobacteria</taxon>
        <taxon>Rhodobacterales</taxon>
        <taxon>Roseobacteraceae</taxon>
        <taxon>Celeribacter</taxon>
    </lineage>
</organism>
<gene>
    <name evidence="2" type="ORF">GCM10022404_26040</name>
</gene>
<evidence type="ECO:0000313" key="3">
    <source>
        <dbReference type="Proteomes" id="UP001399917"/>
    </source>
</evidence>
<dbReference type="InterPro" id="IPR009506">
    <property type="entry name" value="YjiS-like"/>
</dbReference>
<name>A0ABP7KGL5_9RHOB</name>
<evidence type="ECO:0000313" key="2">
    <source>
        <dbReference type="EMBL" id="GAA3875026.1"/>
    </source>
</evidence>
<feature type="domain" description="YjiS-like" evidence="1">
    <location>
        <begin position="27"/>
        <end position="60"/>
    </location>
</feature>
<dbReference type="RefSeq" id="WP_344847736.1">
    <property type="nucleotide sequence ID" value="NZ_BAABDF010000007.1"/>
</dbReference>
<dbReference type="EMBL" id="BAABDF010000007">
    <property type="protein sequence ID" value="GAA3875026.1"/>
    <property type="molecule type" value="Genomic_DNA"/>
</dbReference>
<sequence length="71" mass="8203">MAYVSEFLAPRANFSQRISAVRDVWMRRRAQRAEENRVYAELSSMTDRDLADLNLSRVQIGDVAREAGRMV</sequence>
<comment type="caution">
    <text evidence="2">The sequence shown here is derived from an EMBL/GenBank/DDBJ whole genome shotgun (WGS) entry which is preliminary data.</text>
</comment>